<reference evidence="12" key="1">
    <citation type="submission" date="2016-06" db="EMBL/GenBank/DDBJ databases">
        <authorList>
            <person name="Nascimento L."/>
            <person name="Pereira R.V."/>
            <person name="Martins L.F."/>
            <person name="Quaggio R.B."/>
            <person name="Silva A.M."/>
            <person name="Setubal J.C."/>
        </authorList>
    </citation>
    <scope>NUCLEOTIDE SEQUENCE [LARGE SCALE GENOMIC DNA]</scope>
</reference>
<feature type="transmembrane region" description="Helical" evidence="9">
    <location>
        <begin position="302"/>
        <end position="325"/>
    </location>
</feature>
<dbReference type="Pfam" id="PF00999">
    <property type="entry name" value="Na_H_Exchanger"/>
    <property type="match status" value="1"/>
</dbReference>
<feature type="transmembrane region" description="Helical" evidence="9">
    <location>
        <begin position="273"/>
        <end position="290"/>
    </location>
</feature>
<dbReference type="InterPro" id="IPR036721">
    <property type="entry name" value="RCK_C_sf"/>
</dbReference>
<keyword evidence="6 9" id="KW-1133">Transmembrane helix</keyword>
<dbReference type="Pfam" id="PF02080">
    <property type="entry name" value="TrkA_C"/>
    <property type="match status" value="1"/>
</dbReference>
<dbReference type="AlphaFoldDB" id="A0A1Y3PHQ5"/>
<feature type="transmembrane region" description="Helical" evidence="9">
    <location>
        <begin position="225"/>
        <end position="253"/>
    </location>
</feature>
<sequence length="601" mass="65725">MGHVNLTSLMVVVLVAFLVPILIHRTRLAMPVVVAEILAGMLIGQTGFNLIKPDAWLELLSLLGFIYLMFLSGLEIDFSMITASGRKKGKVNPLVAGSGVFILILLLSFVLALGLAKIGLVDDFFLMTIIIATISLGVVLPTLKEKGIERTEIGQIFLIIAVLSDFVTMILLAVYVSFHGRGSGGKVVFLLFLFLAVFLAYRIAKMLMHGRGFEGLEKATSQIGVRGAFALILFFVALAESVGAEGILGAFLAGATLSLLSPRREFVHKLDSFGYGFLIPIFFVMVGVRLDLHGMLQEPHLLLLVPLLLLILFLSKMLPMLLLRIWFPGRIVLAGGVFLTATLSLVIAAGEIGMQLGLLTSATHTALVLTAVVSSIVSPILFDRIFPKQESRPMSVHILGASTVTLPLVNDLVNRGVLVKVFTTEATQDGDYPFVRLEQLEKETLRQTGFFHADVVVCGTGNGKLNLEIALAAKELGMEHVVCILEDPLLQEEARKHEIHLFSSALAGKAYLKAMVLFPRLLDWITLQDEASTLVEVRMQNPMYEGRKLREIPFLGDALILRIYRDDESITPHGDTVLQLGDTLLVSGGLEHVTVLREHFS</sequence>
<dbReference type="GO" id="GO:0015297">
    <property type="term" value="F:antiporter activity"/>
    <property type="evidence" value="ECO:0007669"/>
    <property type="project" value="UniProtKB-KW"/>
</dbReference>
<evidence type="ECO:0000256" key="6">
    <source>
        <dbReference type="ARBA" id="ARBA00022989"/>
    </source>
</evidence>
<gene>
    <name evidence="11" type="ORF">BAA01_15650</name>
</gene>
<dbReference type="Pfam" id="PF02254">
    <property type="entry name" value="TrkA_N"/>
    <property type="match status" value="1"/>
</dbReference>
<dbReference type="InterPro" id="IPR006037">
    <property type="entry name" value="RCK_C"/>
</dbReference>
<name>A0A1Y3PHQ5_9BACI</name>
<feature type="transmembrane region" description="Helical" evidence="9">
    <location>
        <begin position="94"/>
        <end position="118"/>
    </location>
</feature>
<feature type="transmembrane region" description="Helical" evidence="9">
    <location>
        <begin position="56"/>
        <end position="74"/>
    </location>
</feature>
<dbReference type="Gene3D" id="1.20.1530.20">
    <property type="match status" value="1"/>
</dbReference>
<dbReference type="PANTHER" id="PTHR43562:SF1">
    <property type="entry name" value="NA(+)_H(+) ANTIPORTER YJBQ-RELATED"/>
    <property type="match status" value="1"/>
</dbReference>
<proteinExistence type="inferred from homology"/>
<feature type="transmembrane region" description="Helical" evidence="9">
    <location>
        <begin position="124"/>
        <end position="143"/>
    </location>
</feature>
<evidence type="ECO:0000313" key="12">
    <source>
        <dbReference type="Proteomes" id="UP000196475"/>
    </source>
</evidence>
<dbReference type="InterPro" id="IPR036291">
    <property type="entry name" value="NAD(P)-bd_dom_sf"/>
</dbReference>
<evidence type="ECO:0000259" key="10">
    <source>
        <dbReference type="PROSITE" id="PS51202"/>
    </source>
</evidence>
<evidence type="ECO:0000256" key="3">
    <source>
        <dbReference type="ARBA" id="ARBA00022448"/>
    </source>
</evidence>
<feature type="transmembrane region" description="Helical" evidence="9">
    <location>
        <begin position="184"/>
        <end position="204"/>
    </location>
</feature>
<comment type="caution">
    <text evidence="11">The sequence shown here is derived from an EMBL/GenBank/DDBJ whole genome shotgun (WGS) entry which is preliminary data.</text>
</comment>
<feature type="transmembrane region" description="Helical" evidence="9">
    <location>
        <begin position="6"/>
        <end position="23"/>
    </location>
</feature>
<dbReference type="EMBL" id="LZRT01000085">
    <property type="protein sequence ID" value="OUM86860.1"/>
    <property type="molecule type" value="Genomic_DNA"/>
</dbReference>
<dbReference type="PROSITE" id="PS51202">
    <property type="entry name" value="RCK_C"/>
    <property type="match status" value="1"/>
</dbReference>
<feature type="transmembrane region" description="Helical" evidence="9">
    <location>
        <begin position="155"/>
        <end position="178"/>
    </location>
</feature>
<comment type="subcellular location">
    <subcellularLocation>
        <location evidence="1">Membrane</location>
        <topology evidence="1">Multi-pass membrane protein</topology>
    </subcellularLocation>
</comment>
<evidence type="ECO:0000256" key="1">
    <source>
        <dbReference type="ARBA" id="ARBA00004141"/>
    </source>
</evidence>
<organism evidence="11 12">
    <name type="scientific">Bacillus thermozeamaize</name>
    <dbReference type="NCBI Taxonomy" id="230954"/>
    <lineage>
        <taxon>Bacteria</taxon>
        <taxon>Bacillati</taxon>
        <taxon>Bacillota</taxon>
        <taxon>Bacilli</taxon>
        <taxon>Bacillales</taxon>
        <taxon>Bacillaceae</taxon>
        <taxon>Bacillus</taxon>
    </lineage>
</organism>
<protein>
    <recommendedName>
        <fullName evidence="10">RCK C-terminal domain-containing protein</fullName>
    </recommendedName>
</protein>
<accession>A0A1Y3PHQ5</accession>
<keyword evidence="5 9" id="KW-0812">Transmembrane</keyword>
<evidence type="ECO:0000256" key="5">
    <source>
        <dbReference type="ARBA" id="ARBA00022692"/>
    </source>
</evidence>
<dbReference type="GO" id="GO:0016020">
    <property type="term" value="C:membrane"/>
    <property type="evidence" value="ECO:0007669"/>
    <property type="project" value="UniProtKB-SubCell"/>
</dbReference>
<dbReference type="Proteomes" id="UP000196475">
    <property type="component" value="Unassembled WGS sequence"/>
</dbReference>
<dbReference type="InterPro" id="IPR006153">
    <property type="entry name" value="Cation/H_exchanger_TM"/>
</dbReference>
<dbReference type="SUPFAM" id="SSF116726">
    <property type="entry name" value="TrkA C-terminal domain-like"/>
    <property type="match status" value="1"/>
</dbReference>
<comment type="similarity">
    <text evidence="2">Belongs to the monovalent cation:proton antiporter 2 (CPA2) transporter (TC 2.A.37) family.</text>
</comment>
<evidence type="ECO:0000313" key="11">
    <source>
        <dbReference type="EMBL" id="OUM86860.1"/>
    </source>
</evidence>
<feature type="transmembrane region" description="Helical" evidence="9">
    <location>
        <begin position="362"/>
        <end position="382"/>
    </location>
</feature>
<keyword evidence="8 9" id="KW-0472">Membrane</keyword>
<feature type="domain" description="RCK C-terminal" evidence="10">
    <location>
        <begin position="522"/>
        <end position="601"/>
    </location>
</feature>
<dbReference type="InterPro" id="IPR003148">
    <property type="entry name" value="RCK_N"/>
</dbReference>
<evidence type="ECO:0000256" key="7">
    <source>
        <dbReference type="ARBA" id="ARBA00023065"/>
    </source>
</evidence>
<keyword evidence="7" id="KW-0406">Ion transport</keyword>
<dbReference type="Gene3D" id="3.30.70.1450">
    <property type="entry name" value="Regulator of K+ conductance, C-terminal domain"/>
    <property type="match status" value="1"/>
</dbReference>
<dbReference type="GO" id="GO:0006813">
    <property type="term" value="P:potassium ion transport"/>
    <property type="evidence" value="ECO:0007669"/>
    <property type="project" value="InterPro"/>
</dbReference>
<evidence type="ECO:0000256" key="4">
    <source>
        <dbReference type="ARBA" id="ARBA00022449"/>
    </source>
</evidence>
<dbReference type="PANTHER" id="PTHR43562">
    <property type="entry name" value="NAPA-TYPE SODIUM/HYDROGEN ANTIPORTER"/>
    <property type="match status" value="1"/>
</dbReference>
<feature type="transmembrane region" description="Helical" evidence="9">
    <location>
        <begin position="331"/>
        <end position="350"/>
    </location>
</feature>
<dbReference type="GO" id="GO:0008324">
    <property type="term" value="F:monoatomic cation transmembrane transporter activity"/>
    <property type="evidence" value="ECO:0007669"/>
    <property type="project" value="InterPro"/>
</dbReference>
<keyword evidence="3" id="KW-0813">Transport</keyword>
<evidence type="ECO:0000256" key="2">
    <source>
        <dbReference type="ARBA" id="ARBA00005551"/>
    </source>
</evidence>
<dbReference type="Gene3D" id="3.40.50.720">
    <property type="entry name" value="NAD(P)-binding Rossmann-like Domain"/>
    <property type="match status" value="1"/>
</dbReference>
<keyword evidence="4" id="KW-0050">Antiport</keyword>
<feature type="transmembrane region" description="Helical" evidence="9">
    <location>
        <begin position="30"/>
        <end position="50"/>
    </location>
</feature>
<dbReference type="InterPro" id="IPR038770">
    <property type="entry name" value="Na+/solute_symporter_sf"/>
</dbReference>
<dbReference type="SUPFAM" id="SSF51735">
    <property type="entry name" value="NAD(P)-binding Rossmann-fold domains"/>
    <property type="match status" value="1"/>
</dbReference>
<dbReference type="GO" id="GO:1902600">
    <property type="term" value="P:proton transmembrane transport"/>
    <property type="evidence" value="ECO:0007669"/>
    <property type="project" value="InterPro"/>
</dbReference>
<evidence type="ECO:0000256" key="8">
    <source>
        <dbReference type="ARBA" id="ARBA00023136"/>
    </source>
</evidence>
<evidence type="ECO:0000256" key="9">
    <source>
        <dbReference type="SAM" id="Phobius"/>
    </source>
</evidence>